<feature type="compositionally biased region" description="Low complexity" evidence="1">
    <location>
        <begin position="614"/>
        <end position="627"/>
    </location>
</feature>
<proteinExistence type="predicted"/>
<feature type="region of interest" description="Disordered" evidence="1">
    <location>
        <begin position="594"/>
        <end position="654"/>
    </location>
</feature>
<feature type="compositionally biased region" description="Basic and acidic residues" evidence="1">
    <location>
        <begin position="255"/>
        <end position="264"/>
    </location>
</feature>
<name>A0A420YJS1_9PEZI</name>
<feature type="compositionally biased region" description="Low complexity" evidence="1">
    <location>
        <begin position="561"/>
        <end position="571"/>
    </location>
</feature>
<feature type="compositionally biased region" description="Basic and acidic residues" evidence="1">
    <location>
        <begin position="962"/>
        <end position="986"/>
    </location>
</feature>
<feature type="compositionally biased region" description="Polar residues" evidence="1">
    <location>
        <begin position="987"/>
        <end position="1003"/>
    </location>
</feature>
<feature type="compositionally biased region" description="Low complexity" evidence="1">
    <location>
        <begin position="174"/>
        <end position="202"/>
    </location>
</feature>
<feature type="compositionally biased region" description="Low complexity" evidence="1">
    <location>
        <begin position="66"/>
        <end position="82"/>
    </location>
</feature>
<feature type="compositionally biased region" description="Basic and acidic residues" evidence="1">
    <location>
        <begin position="551"/>
        <end position="560"/>
    </location>
</feature>
<feature type="compositionally biased region" description="Low complexity" evidence="1">
    <location>
        <begin position="819"/>
        <end position="830"/>
    </location>
</feature>
<dbReference type="OrthoDB" id="5369729at2759"/>
<dbReference type="AlphaFoldDB" id="A0A420YJS1"/>
<reference evidence="2 3" key="1">
    <citation type="submission" date="2018-08" db="EMBL/GenBank/DDBJ databases">
        <title>Draft genome of the lignicolous fungus Coniochaeta pulveracea.</title>
        <authorList>
            <person name="Borstlap C.J."/>
            <person name="De Witt R.N."/>
            <person name="Botha A."/>
            <person name="Volschenk H."/>
        </authorList>
    </citation>
    <scope>NUCLEOTIDE SEQUENCE [LARGE SCALE GENOMIC DNA]</scope>
    <source>
        <strain evidence="2 3">CAB683</strain>
    </source>
</reference>
<gene>
    <name evidence="2" type="ORF">DL546_008738</name>
</gene>
<accession>A0A420YJS1</accession>
<feature type="region of interest" description="Disordered" evidence="1">
    <location>
        <begin position="779"/>
        <end position="1026"/>
    </location>
</feature>
<feature type="compositionally biased region" description="Polar residues" evidence="1">
    <location>
        <begin position="1012"/>
        <end position="1026"/>
    </location>
</feature>
<dbReference type="STRING" id="177199.A0A420YJS1"/>
<organism evidence="2 3">
    <name type="scientific">Coniochaeta pulveracea</name>
    <dbReference type="NCBI Taxonomy" id="177199"/>
    <lineage>
        <taxon>Eukaryota</taxon>
        <taxon>Fungi</taxon>
        <taxon>Dikarya</taxon>
        <taxon>Ascomycota</taxon>
        <taxon>Pezizomycotina</taxon>
        <taxon>Sordariomycetes</taxon>
        <taxon>Sordariomycetidae</taxon>
        <taxon>Coniochaetales</taxon>
        <taxon>Coniochaetaceae</taxon>
        <taxon>Coniochaeta</taxon>
    </lineage>
</organism>
<sequence length="1026" mass="110504">MTAIEGSHIPTAFTIQTTNSTVLSSAAQADIQTSNQVQESTTASTRIKSTANNSRLLRIGPRRQLSNRSQNTTATTSSSNQTVPDKQNNNNNGPDPVLHVHRSYHNPSKLPASRAADLSKDALVSTTLQRSPQLPGALNLAPATSDRRITREGPATEPSTDSIPLPLPLPSPERPASFPNKSAAAATTRPGAATSASTISGSRQPGTLNTAIKDPNNTFSGRRPTPSYIRRAVSDGATKDWAKGQRELLLPKTTDSSKSDDTRRARPPVSFRQPNVAAAAAASDRPVIPPIRSFRSSGSRKSLVLDMNTRRVSLDESSDGLGDADQRDRTLRALEGRFEDDYSQFSPPESAYATPDENTSEIFMRIANEDPSPKRRRRSGAAEEHNGPALTRLRSSQRRPNSDALSSKQVSSPPQIPRRLSEQSRTRRANSELPAQQITRELNYRAVTREQPPSASARRVEEPPRTQTGRMSALRPSPITPRTTTFHDVQSEVGSAYSRRRTSVTDGSGGLPSRSSHLRSANLSHGQGRIYNSSPLVPRSIDLSGTYNHQQQHEAHHAGEGTESSTGSTAAAAPSMIWDELDDLKSRIHRLELTGKPPATSAQAMSRASEERPPTAVTNATTVSASPKRTSPKRSIGTMHPQADNMSTTSSQREIQPAQPILLAALSKTKALVSPDVYDAIESAANDALALTSMMGAPGQPGPISSGASTIGGSGNVTDRQLRKKAESICRSLTELCLALTDEPTVKVPHAAAALPSREDEMPISPTTVKYTNITRSRQPSIAGESAMARVNPAPRAPTSLEQRRMTLLGNTTLPSPRSAVASATTSAATLTGRKSSLLLGRTRRAGTEEPEEQSGRRSSLLLRTRRAGTEEPEEGRKTSLLLRSRRGTINDGDDTSPRAPSRATTEVAQLRNLPRDYTSQLESTSSALPRRRLAPTGPNSRLVPPSSPAVATPPTSTTGRRFFERHTPDRETSSVTERLAEDRAQRQFSMGHTAMLNRTSSISRRRDSAIPTISSSASQVGSYRS</sequence>
<feature type="region of interest" description="Disordered" evidence="1">
    <location>
        <begin position="34"/>
        <end position="114"/>
    </location>
</feature>
<feature type="region of interest" description="Disordered" evidence="1">
    <location>
        <begin position="548"/>
        <end position="571"/>
    </location>
</feature>
<feature type="region of interest" description="Disordered" evidence="1">
    <location>
        <begin position="126"/>
        <end position="283"/>
    </location>
</feature>
<evidence type="ECO:0008006" key="4">
    <source>
        <dbReference type="Google" id="ProtNLM"/>
    </source>
</evidence>
<dbReference type="Proteomes" id="UP000275385">
    <property type="component" value="Unassembled WGS sequence"/>
</dbReference>
<evidence type="ECO:0000313" key="3">
    <source>
        <dbReference type="Proteomes" id="UP000275385"/>
    </source>
</evidence>
<feature type="compositionally biased region" description="Polar residues" evidence="1">
    <location>
        <begin position="83"/>
        <end position="93"/>
    </location>
</feature>
<feature type="compositionally biased region" description="Polar residues" evidence="1">
    <location>
        <begin position="34"/>
        <end position="55"/>
    </location>
</feature>
<evidence type="ECO:0000313" key="2">
    <source>
        <dbReference type="EMBL" id="RKU48101.1"/>
    </source>
</evidence>
<feature type="compositionally biased region" description="Basic and acidic residues" evidence="1">
    <location>
        <begin position="237"/>
        <end position="246"/>
    </location>
</feature>
<comment type="caution">
    <text evidence="2">The sequence shown here is derived from an EMBL/GenBank/DDBJ whole genome shotgun (WGS) entry which is preliminary data.</text>
</comment>
<feature type="region of interest" description="Disordered" evidence="1">
    <location>
        <begin position="338"/>
        <end position="520"/>
    </location>
</feature>
<keyword evidence="3" id="KW-1185">Reference proteome</keyword>
<feature type="compositionally biased region" description="Polar residues" evidence="1">
    <location>
        <begin position="918"/>
        <end position="928"/>
    </location>
</feature>
<dbReference type="EMBL" id="QVQW01000006">
    <property type="protein sequence ID" value="RKU48101.1"/>
    <property type="molecule type" value="Genomic_DNA"/>
</dbReference>
<feature type="compositionally biased region" description="Low complexity" evidence="1">
    <location>
        <begin position="949"/>
        <end position="959"/>
    </location>
</feature>
<evidence type="ECO:0000256" key="1">
    <source>
        <dbReference type="SAM" id="MobiDB-lite"/>
    </source>
</evidence>
<protein>
    <recommendedName>
        <fullName evidence="4">LPXTG-motif cell wall anchor domain protein</fullName>
    </recommendedName>
</protein>
<feature type="compositionally biased region" description="Polar residues" evidence="1">
    <location>
        <begin position="403"/>
        <end position="413"/>
    </location>
</feature>
<feature type="compositionally biased region" description="Polar residues" evidence="1">
    <location>
        <begin position="644"/>
        <end position="654"/>
    </location>
</feature>
<feature type="compositionally biased region" description="Polar residues" evidence="1">
    <location>
        <begin position="203"/>
        <end position="220"/>
    </location>
</feature>